<evidence type="ECO:0000256" key="1">
    <source>
        <dbReference type="SAM" id="Coils"/>
    </source>
</evidence>
<protein>
    <submittedName>
        <fullName evidence="2">Uncharacterized protein</fullName>
    </submittedName>
</protein>
<gene>
    <name evidence="2" type="ORF">A3G49_06645</name>
</gene>
<dbReference type="EMBL" id="MHQY01000007">
    <property type="protein sequence ID" value="OHA14496.1"/>
    <property type="molecule type" value="Genomic_DNA"/>
</dbReference>
<organism evidence="2 3">
    <name type="scientific">Candidatus Sungbacteria bacterium RIFCSPLOWO2_12_FULL_41_11</name>
    <dbReference type="NCBI Taxonomy" id="1802286"/>
    <lineage>
        <taxon>Bacteria</taxon>
        <taxon>Candidatus Sungiibacteriota</taxon>
    </lineage>
</organism>
<dbReference type="AlphaFoldDB" id="A0A1G2LS97"/>
<evidence type="ECO:0000313" key="2">
    <source>
        <dbReference type="EMBL" id="OHA14496.1"/>
    </source>
</evidence>
<reference evidence="2 3" key="1">
    <citation type="journal article" date="2016" name="Nat. Commun.">
        <title>Thousands of microbial genomes shed light on interconnected biogeochemical processes in an aquifer system.</title>
        <authorList>
            <person name="Anantharaman K."/>
            <person name="Brown C.T."/>
            <person name="Hug L.A."/>
            <person name="Sharon I."/>
            <person name="Castelle C.J."/>
            <person name="Probst A.J."/>
            <person name="Thomas B.C."/>
            <person name="Singh A."/>
            <person name="Wilkins M.J."/>
            <person name="Karaoz U."/>
            <person name="Brodie E.L."/>
            <person name="Williams K.H."/>
            <person name="Hubbard S.S."/>
            <person name="Banfield J.F."/>
        </authorList>
    </citation>
    <scope>NUCLEOTIDE SEQUENCE [LARGE SCALE GENOMIC DNA]</scope>
</reference>
<keyword evidence="1" id="KW-0175">Coiled coil</keyword>
<dbReference type="Proteomes" id="UP000177171">
    <property type="component" value="Unassembled WGS sequence"/>
</dbReference>
<name>A0A1G2LS97_9BACT</name>
<comment type="caution">
    <text evidence="2">The sequence shown here is derived from an EMBL/GenBank/DDBJ whole genome shotgun (WGS) entry which is preliminary data.</text>
</comment>
<evidence type="ECO:0000313" key="3">
    <source>
        <dbReference type="Proteomes" id="UP000177171"/>
    </source>
</evidence>
<accession>A0A1G2LS97</accession>
<feature type="coiled-coil region" evidence="1">
    <location>
        <begin position="136"/>
        <end position="163"/>
    </location>
</feature>
<proteinExistence type="predicted"/>
<sequence length="221" mass="25388">MQSAKCVSLKYLQGSFDLVQGVKQYQGDGKSPDGSYFRNRGYGWGEIIVPSQLVLTVQNGKKKEKIDIALFFKQRWGKLVGSRRNALTTTMPGAVLLTGKPGKYTVSIRSLQTWLKKAQQACVNPHAKSTTTENRTHREEREERAFQKELRLLEERRANAMKLVFQKGFNPKYGNEQWEARSEGRKYILERTDNYSPSEGTIPIEIMFDLIPDRVTLVRRI</sequence>